<dbReference type="RefSeq" id="WP_267901266.1">
    <property type="nucleotide sequence ID" value="NZ_BHYK01000008.1"/>
</dbReference>
<comment type="caution">
    <text evidence="1">The sequence shown here is derived from an EMBL/GenBank/DDBJ whole genome shotgun (WGS) entry which is preliminary data.</text>
</comment>
<name>A0A401UKN3_9CLOT</name>
<dbReference type="Proteomes" id="UP000287872">
    <property type="component" value="Unassembled WGS sequence"/>
</dbReference>
<keyword evidence="2" id="KW-1185">Reference proteome</keyword>
<evidence type="ECO:0000313" key="1">
    <source>
        <dbReference type="EMBL" id="GCD10106.1"/>
    </source>
</evidence>
<proteinExistence type="predicted"/>
<dbReference type="AlphaFoldDB" id="A0A401UKN3"/>
<gene>
    <name evidence="1" type="ORF">Ctaglu_17290</name>
</gene>
<accession>A0A401UKN3</accession>
<protein>
    <submittedName>
        <fullName evidence="1">Uncharacterized protein</fullName>
    </submittedName>
</protein>
<reference evidence="1 2" key="1">
    <citation type="submission" date="2018-11" db="EMBL/GenBank/DDBJ databases">
        <title>Genome sequencing and assembly of Clostridium tagluense strain A121.</title>
        <authorList>
            <person name="Murakami T."/>
            <person name="Segawa T."/>
            <person name="Shcherbakova V.A."/>
            <person name="Mori H."/>
            <person name="Yoshimura Y."/>
        </authorList>
    </citation>
    <scope>NUCLEOTIDE SEQUENCE [LARGE SCALE GENOMIC DNA]</scope>
    <source>
        <strain evidence="1 2">A121</strain>
    </source>
</reference>
<sequence length="44" mass="5207">MRLHRLLGIIMLLNSRGIMKAVVKDYNDLWCSGKKFRMVYDSFS</sequence>
<evidence type="ECO:0000313" key="2">
    <source>
        <dbReference type="Proteomes" id="UP000287872"/>
    </source>
</evidence>
<dbReference type="EMBL" id="BHYK01000008">
    <property type="protein sequence ID" value="GCD10106.1"/>
    <property type="molecule type" value="Genomic_DNA"/>
</dbReference>
<organism evidence="1 2">
    <name type="scientific">Clostridium tagluense</name>
    <dbReference type="NCBI Taxonomy" id="360422"/>
    <lineage>
        <taxon>Bacteria</taxon>
        <taxon>Bacillati</taxon>
        <taxon>Bacillota</taxon>
        <taxon>Clostridia</taxon>
        <taxon>Eubacteriales</taxon>
        <taxon>Clostridiaceae</taxon>
        <taxon>Clostridium</taxon>
    </lineage>
</organism>